<keyword evidence="2" id="KW-1185">Reference proteome</keyword>
<gene>
    <name evidence="1" type="ORF">RFULGI_LOCUS12300</name>
</gene>
<evidence type="ECO:0000313" key="1">
    <source>
        <dbReference type="EMBL" id="CAG8733176.1"/>
    </source>
</evidence>
<protein>
    <submittedName>
        <fullName evidence="1">15065_t:CDS:1</fullName>
    </submittedName>
</protein>
<organism evidence="1 2">
    <name type="scientific">Racocetra fulgida</name>
    <dbReference type="NCBI Taxonomy" id="60492"/>
    <lineage>
        <taxon>Eukaryota</taxon>
        <taxon>Fungi</taxon>
        <taxon>Fungi incertae sedis</taxon>
        <taxon>Mucoromycota</taxon>
        <taxon>Glomeromycotina</taxon>
        <taxon>Glomeromycetes</taxon>
        <taxon>Diversisporales</taxon>
        <taxon>Gigasporaceae</taxon>
        <taxon>Racocetra</taxon>
    </lineage>
</organism>
<dbReference type="Proteomes" id="UP000789396">
    <property type="component" value="Unassembled WGS sequence"/>
</dbReference>
<name>A0A9N9IFB4_9GLOM</name>
<accession>A0A9N9IFB4</accession>
<proteinExistence type="predicted"/>
<sequence>LYAEQVYSAEDLYIDPKVSVDNTDSLDNQEALVDDDEISGIENSDSDDVDFDTLKLPAEILEDEFYTFEGFD</sequence>
<feature type="non-terminal residue" evidence="1">
    <location>
        <position position="1"/>
    </location>
</feature>
<evidence type="ECO:0000313" key="2">
    <source>
        <dbReference type="Proteomes" id="UP000789396"/>
    </source>
</evidence>
<dbReference type="AlphaFoldDB" id="A0A9N9IFB4"/>
<dbReference type="OrthoDB" id="2476836at2759"/>
<reference evidence="1" key="1">
    <citation type="submission" date="2021-06" db="EMBL/GenBank/DDBJ databases">
        <authorList>
            <person name="Kallberg Y."/>
            <person name="Tangrot J."/>
            <person name="Rosling A."/>
        </authorList>
    </citation>
    <scope>NUCLEOTIDE SEQUENCE</scope>
    <source>
        <strain evidence="1">IN212</strain>
    </source>
</reference>
<dbReference type="EMBL" id="CAJVPZ010029071">
    <property type="protein sequence ID" value="CAG8733176.1"/>
    <property type="molecule type" value="Genomic_DNA"/>
</dbReference>
<comment type="caution">
    <text evidence="1">The sequence shown here is derived from an EMBL/GenBank/DDBJ whole genome shotgun (WGS) entry which is preliminary data.</text>
</comment>